<dbReference type="PROSITE" id="PS51318">
    <property type="entry name" value="TAT"/>
    <property type="match status" value="1"/>
</dbReference>
<dbReference type="CDD" id="cd07729">
    <property type="entry name" value="AHL_lactonase_MBL-fold"/>
    <property type="match status" value="1"/>
</dbReference>
<keyword evidence="5" id="KW-0479">Metal-binding</keyword>
<evidence type="ECO:0000256" key="1">
    <source>
        <dbReference type="ARBA" id="ARBA00001947"/>
    </source>
</evidence>
<accession>A0A7C4EYD8</accession>
<name>A0A7C4EYD8_9BACT</name>
<evidence type="ECO:0000256" key="3">
    <source>
        <dbReference type="ARBA" id="ARBA00007749"/>
    </source>
</evidence>
<dbReference type="SUPFAM" id="SSF56281">
    <property type="entry name" value="Metallo-hydrolase/oxidoreductase"/>
    <property type="match status" value="1"/>
</dbReference>
<keyword evidence="6 10" id="KW-0378">Hydrolase</keyword>
<keyword evidence="8" id="KW-0411">Iron-sulfur</keyword>
<evidence type="ECO:0000256" key="7">
    <source>
        <dbReference type="ARBA" id="ARBA00022833"/>
    </source>
</evidence>
<dbReference type="GO" id="GO:0046872">
    <property type="term" value="F:metal ion binding"/>
    <property type="evidence" value="ECO:0007669"/>
    <property type="project" value="UniProtKB-KW"/>
</dbReference>
<organism evidence="10">
    <name type="scientific">Desulfomonile tiedjei</name>
    <dbReference type="NCBI Taxonomy" id="2358"/>
    <lineage>
        <taxon>Bacteria</taxon>
        <taxon>Pseudomonadati</taxon>
        <taxon>Thermodesulfobacteriota</taxon>
        <taxon>Desulfomonilia</taxon>
        <taxon>Desulfomonilales</taxon>
        <taxon>Desulfomonilaceae</taxon>
        <taxon>Desulfomonile</taxon>
    </lineage>
</organism>
<gene>
    <name evidence="10" type="ORF">ENV54_11235</name>
</gene>
<dbReference type="GO" id="GO:0051536">
    <property type="term" value="F:iron-sulfur cluster binding"/>
    <property type="evidence" value="ECO:0007669"/>
    <property type="project" value="UniProtKB-KW"/>
</dbReference>
<dbReference type="GO" id="GO:0030313">
    <property type="term" value="C:cell envelope"/>
    <property type="evidence" value="ECO:0007669"/>
    <property type="project" value="UniProtKB-SubCell"/>
</dbReference>
<reference evidence="10" key="1">
    <citation type="journal article" date="2020" name="mSystems">
        <title>Genome- and Community-Level Interaction Insights into Carbon Utilization and Element Cycling Functions of Hydrothermarchaeota in Hydrothermal Sediment.</title>
        <authorList>
            <person name="Zhou Z."/>
            <person name="Liu Y."/>
            <person name="Xu W."/>
            <person name="Pan J."/>
            <person name="Luo Z.H."/>
            <person name="Li M."/>
        </authorList>
    </citation>
    <scope>NUCLEOTIDE SEQUENCE [LARGE SCALE GENOMIC DNA]</scope>
    <source>
        <strain evidence="10">SpSt-769</strain>
    </source>
</reference>
<dbReference type="NCBIfam" id="TIGR01409">
    <property type="entry name" value="TAT_signal_seq"/>
    <property type="match status" value="1"/>
</dbReference>
<dbReference type="PANTHER" id="PTHR42978">
    <property type="entry name" value="QUORUM-QUENCHING LACTONASE YTNP-RELATED-RELATED"/>
    <property type="match status" value="1"/>
</dbReference>
<evidence type="ECO:0000256" key="8">
    <source>
        <dbReference type="ARBA" id="ARBA00023014"/>
    </source>
</evidence>
<evidence type="ECO:0000256" key="5">
    <source>
        <dbReference type="ARBA" id="ARBA00022723"/>
    </source>
</evidence>
<dbReference type="Gene3D" id="3.60.15.10">
    <property type="entry name" value="Ribonuclease Z/Hydroxyacylglutathione hydrolase-like"/>
    <property type="match status" value="1"/>
</dbReference>
<comment type="subcellular location">
    <subcellularLocation>
        <location evidence="2">Cell envelope</location>
    </subcellularLocation>
</comment>
<dbReference type="PANTHER" id="PTHR42978:SF2">
    <property type="entry name" value="102 KBASES UNSTABLE REGION: FROM 1 TO 119443"/>
    <property type="match status" value="1"/>
</dbReference>
<dbReference type="InterPro" id="IPR001279">
    <property type="entry name" value="Metallo-B-lactamas"/>
</dbReference>
<evidence type="ECO:0000256" key="4">
    <source>
        <dbReference type="ARBA" id="ARBA00011771"/>
    </source>
</evidence>
<proteinExistence type="inferred from homology"/>
<dbReference type="InterPro" id="IPR036866">
    <property type="entry name" value="RibonucZ/Hydroxyglut_hydro"/>
</dbReference>
<dbReference type="InterPro" id="IPR019546">
    <property type="entry name" value="TAT_signal_bac_arc"/>
</dbReference>
<dbReference type="AlphaFoldDB" id="A0A7C4EYD8"/>
<dbReference type="InterPro" id="IPR006311">
    <property type="entry name" value="TAT_signal"/>
</dbReference>
<evidence type="ECO:0000256" key="6">
    <source>
        <dbReference type="ARBA" id="ARBA00022801"/>
    </source>
</evidence>
<protein>
    <submittedName>
        <fullName evidence="10">MBL fold metallo-hydrolase</fullName>
    </submittedName>
</protein>
<dbReference type="GO" id="GO:0016787">
    <property type="term" value="F:hydrolase activity"/>
    <property type="evidence" value="ECO:0007669"/>
    <property type="project" value="UniProtKB-KW"/>
</dbReference>
<feature type="domain" description="Metallo-beta-lactamase" evidence="9">
    <location>
        <begin position="76"/>
        <end position="289"/>
    </location>
</feature>
<comment type="cofactor">
    <cofactor evidence="1">
        <name>Zn(2+)</name>
        <dbReference type="ChEBI" id="CHEBI:29105"/>
    </cofactor>
</comment>
<evidence type="ECO:0000256" key="2">
    <source>
        <dbReference type="ARBA" id="ARBA00004196"/>
    </source>
</evidence>
<comment type="similarity">
    <text evidence="3">Belongs to the metallo-beta-lactamase superfamily.</text>
</comment>
<keyword evidence="8" id="KW-0408">Iron</keyword>
<comment type="caution">
    <text evidence="10">The sequence shown here is derived from an EMBL/GenBank/DDBJ whole genome shotgun (WGS) entry which is preliminary data.</text>
</comment>
<sequence>MDNAMGRRGFLKLTGLAAASIGAFGVAPTNLSWAQEKTKAKTATEVTPYAFLCGILKTQTQYMLKDTRPGTPMNIPVPFFVIQHGKDWVAFDTGNNAMVAKDPVAYWSKAVTDAYFPVMKDYEEFKQQIKKLNLAPKDFKAVVLSHGHLDHAGAIDNFQGTDVPIYVQKKEIEIIKKAVESGKKTAYIPDDFKVMNQLNIKPIDGVFDVFGDGTIVAFPTPGHTEGHQSLLIKQANGQSFVLAADAMYTIENMQEAIPPGLAWDIPQSLEALYIFKVMQMIGANVVPSHDPQYWEKKPLAPAAYQVGA</sequence>
<dbReference type="Pfam" id="PF00753">
    <property type="entry name" value="Lactamase_B"/>
    <property type="match status" value="1"/>
</dbReference>
<evidence type="ECO:0000259" key="9">
    <source>
        <dbReference type="SMART" id="SM00849"/>
    </source>
</evidence>
<dbReference type="SMART" id="SM00849">
    <property type="entry name" value="Lactamase_B"/>
    <property type="match status" value="1"/>
</dbReference>
<dbReference type="InterPro" id="IPR051013">
    <property type="entry name" value="MBL_superfamily_lactonases"/>
</dbReference>
<keyword evidence="7" id="KW-0862">Zinc</keyword>
<evidence type="ECO:0000313" key="10">
    <source>
        <dbReference type="EMBL" id="HGH61857.1"/>
    </source>
</evidence>
<comment type="subunit">
    <text evidence="4">Heterodimer of a large and a small subunit.</text>
</comment>
<dbReference type="EMBL" id="DTGT01000363">
    <property type="protein sequence ID" value="HGH61857.1"/>
    <property type="molecule type" value="Genomic_DNA"/>
</dbReference>